<keyword evidence="2" id="KW-0472">Membrane</keyword>
<sequence>MAKFCMKCGASLEDNVKFCKACGTPVGDVARKNASEQTIRMVPPRVEPSRPAVAPSCRSGNSRTVVIVAMALVIAALCGGGGYYYYQSHHTVATDTESSSKDKKGGSENTSSSAEKDDKSKEGQSKTGSTSQNSAMDKAKAEMAEYGIKGEFTATSYGHSPDGFIAMDSAGQVVVIDRKNHRVGMVKPRMSLTEFQRQRNEKVPMPMIMDCTFTGDAKDNDATAGDWKGTTHYMTIYADYSFDGKGNIVPGMLTTARGEHPSHYQEVLYEVRNVDFANLFLTEAIGLKV</sequence>
<dbReference type="RefSeq" id="WP_303669475.1">
    <property type="nucleotide sequence ID" value="NZ_SVCA01000006.1"/>
</dbReference>
<reference evidence="4" key="1">
    <citation type="submission" date="2019-04" db="EMBL/GenBank/DDBJ databases">
        <title>Evolution of Biomass-Degrading Anaerobic Consortia Revealed by Metagenomics.</title>
        <authorList>
            <person name="Peng X."/>
        </authorList>
    </citation>
    <scope>NUCLEOTIDE SEQUENCE</scope>
    <source>
        <strain evidence="4">SIG242</strain>
    </source>
</reference>
<dbReference type="InterPro" id="IPR026870">
    <property type="entry name" value="Zinc_ribbon_dom"/>
</dbReference>
<name>A0A927WIH9_SELRU</name>
<comment type="caution">
    <text evidence="4">The sequence shown here is derived from an EMBL/GenBank/DDBJ whole genome shotgun (WGS) entry which is preliminary data.</text>
</comment>
<evidence type="ECO:0000256" key="1">
    <source>
        <dbReference type="SAM" id="MobiDB-lite"/>
    </source>
</evidence>
<feature type="transmembrane region" description="Helical" evidence="2">
    <location>
        <begin position="65"/>
        <end position="86"/>
    </location>
</feature>
<dbReference type="EMBL" id="SVCA01000006">
    <property type="protein sequence ID" value="MBE6085386.1"/>
    <property type="molecule type" value="Genomic_DNA"/>
</dbReference>
<evidence type="ECO:0000313" key="4">
    <source>
        <dbReference type="EMBL" id="MBE6085386.1"/>
    </source>
</evidence>
<dbReference type="Pfam" id="PF13240">
    <property type="entry name" value="Zn_Ribbon_1"/>
    <property type="match status" value="1"/>
</dbReference>
<evidence type="ECO:0000256" key="2">
    <source>
        <dbReference type="SAM" id="Phobius"/>
    </source>
</evidence>
<evidence type="ECO:0000259" key="3">
    <source>
        <dbReference type="Pfam" id="PF13240"/>
    </source>
</evidence>
<organism evidence="4 5">
    <name type="scientific">Selenomonas ruminantium</name>
    <dbReference type="NCBI Taxonomy" id="971"/>
    <lineage>
        <taxon>Bacteria</taxon>
        <taxon>Bacillati</taxon>
        <taxon>Bacillota</taxon>
        <taxon>Negativicutes</taxon>
        <taxon>Selenomonadales</taxon>
        <taxon>Selenomonadaceae</taxon>
        <taxon>Selenomonas</taxon>
    </lineage>
</organism>
<dbReference type="Proteomes" id="UP000772151">
    <property type="component" value="Unassembled WGS sequence"/>
</dbReference>
<dbReference type="AlphaFoldDB" id="A0A927WIH9"/>
<feature type="domain" description="Zinc-ribbon" evidence="3">
    <location>
        <begin position="4"/>
        <end position="26"/>
    </location>
</feature>
<feature type="compositionally biased region" description="Basic and acidic residues" evidence="1">
    <location>
        <begin position="114"/>
        <end position="124"/>
    </location>
</feature>
<feature type="region of interest" description="Disordered" evidence="1">
    <location>
        <begin position="95"/>
        <end position="138"/>
    </location>
</feature>
<keyword evidence="2" id="KW-0812">Transmembrane</keyword>
<feature type="compositionally biased region" description="Polar residues" evidence="1">
    <location>
        <begin position="125"/>
        <end position="135"/>
    </location>
</feature>
<proteinExistence type="predicted"/>
<evidence type="ECO:0000313" key="5">
    <source>
        <dbReference type="Proteomes" id="UP000772151"/>
    </source>
</evidence>
<accession>A0A927WIH9</accession>
<gene>
    <name evidence="4" type="ORF">E7203_08050</name>
</gene>
<keyword evidence="2" id="KW-1133">Transmembrane helix</keyword>
<protein>
    <submittedName>
        <fullName evidence="4">Zinc ribbon domain-containing protein</fullName>
    </submittedName>
</protein>